<reference evidence="2" key="1">
    <citation type="submission" date="2019-07" db="EMBL/GenBank/DDBJ databases">
        <title>Shewanella sp. YLB-08 draft genomic sequence.</title>
        <authorList>
            <person name="Yu L."/>
        </authorList>
    </citation>
    <scope>NUCLEOTIDE SEQUENCE [LARGE SCALE GENOMIC DNA]</scope>
    <source>
        <strain evidence="2">JCM 20706</strain>
    </source>
</reference>
<dbReference type="PROSITE" id="PS51257">
    <property type="entry name" value="PROKAR_LIPOPROTEIN"/>
    <property type="match status" value="1"/>
</dbReference>
<name>A0A553JQJ7_SHEHA</name>
<organism evidence="1 2">
    <name type="scientific">Shewanella hanedai</name>
    <name type="common">Alteromonas hanedai</name>
    <dbReference type="NCBI Taxonomy" id="25"/>
    <lineage>
        <taxon>Bacteria</taxon>
        <taxon>Pseudomonadati</taxon>
        <taxon>Pseudomonadota</taxon>
        <taxon>Gammaproteobacteria</taxon>
        <taxon>Alteromonadales</taxon>
        <taxon>Shewanellaceae</taxon>
        <taxon>Shewanella</taxon>
    </lineage>
</organism>
<evidence type="ECO:0000313" key="1">
    <source>
        <dbReference type="EMBL" id="TRY14720.1"/>
    </source>
</evidence>
<accession>A0A553JQJ7</accession>
<dbReference type="RefSeq" id="WP_143564119.1">
    <property type="nucleotide sequence ID" value="NZ_BMPL01000006.1"/>
</dbReference>
<comment type="caution">
    <text evidence="1">The sequence shown here is derived from an EMBL/GenBank/DDBJ whole genome shotgun (WGS) entry which is preliminary data.</text>
</comment>
<evidence type="ECO:0000313" key="2">
    <source>
        <dbReference type="Proteomes" id="UP000318126"/>
    </source>
</evidence>
<protein>
    <submittedName>
        <fullName evidence="1">Uncharacterized protein</fullName>
    </submittedName>
</protein>
<keyword evidence="2" id="KW-1185">Reference proteome</keyword>
<gene>
    <name evidence="1" type="ORF">FN961_08450</name>
</gene>
<dbReference type="Proteomes" id="UP000318126">
    <property type="component" value="Unassembled WGS sequence"/>
</dbReference>
<dbReference type="AlphaFoldDB" id="A0A553JQJ7"/>
<sequence>MNKWIFYSALVPFLAACGSTLPNTSAETYTKYTYVPLDPLPIDTKPGESCVENAVQLSYITEIELTKALPDQTVRMATRKFNADGSTDFTLAKTAVENEQFEVILDYMNTDTAPGNFSVRRYVADLVNYKAGLFNTTYKNVSYKKGDTLGFTTPTPPGVISKYEIHPYVDGKYTGNEWSQISIPIYVGLGLRLKANANVIKGSVNISGFPGIAAKASSGDIQGSLVVQTLGVSGEKIAATLPLPSELNETTFMNSILAMGAIKAQIHSSDTDRTPRVVGFYNPFGGGEEFINAMISALSEKRHPWFRACTAPKVIGG</sequence>
<proteinExistence type="predicted"/>
<dbReference type="EMBL" id="VKGK01000008">
    <property type="protein sequence ID" value="TRY14720.1"/>
    <property type="molecule type" value="Genomic_DNA"/>
</dbReference>
<dbReference type="OrthoDB" id="7593748at2"/>